<protein>
    <submittedName>
        <fullName evidence="1">Uncharacterized protein</fullName>
    </submittedName>
</protein>
<dbReference type="Proteomes" id="UP000623129">
    <property type="component" value="Unassembled WGS sequence"/>
</dbReference>
<comment type="caution">
    <text evidence="1">The sequence shown here is derived from an EMBL/GenBank/DDBJ whole genome shotgun (WGS) entry which is preliminary data.</text>
</comment>
<reference evidence="1" key="1">
    <citation type="submission" date="2020-01" db="EMBL/GenBank/DDBJ databases">
        <title>Genome sequence of Kobresia littledalei, the first chromosome-level genome in the family Cyperaceae.</title>
        <authorList>
            <person name="Qu G."/>
        </authorList>
    </citation>
    <scope>NUCLEOTIDE SEQUENCE</scope>
    <source>
        <strain evidence="1">C.B.Clarke</strain>
        <tissue evidence="1">Leaf</tissue>
    </source>
</reference>
<keyword evidence="2" id="KW-1185">Reference proteome</keyword>
<evidence type="ECO:0000313" key="2">
    <source>
        <dbReference type="Proteomes" id="UP000623129"/>
    </source>
</evidence>
<sequence length="92" mass="10517">MRMNYDIFTVPATRKGSGSLNTHRRSGSNSATYYMQMMSKDCKIRIKCGSVSKTSQKHIASNGKYRSMEHRAVVNTMKERIPIGEKCRFDGY</sequence>
<organism evidence="1 2">
    <name type="scientific">Carex littledalei</name>
    <dbReference type="NCBI Taxonomy" id="544730"/>
    <lineage>
        <taxon>Eukaryota</taxon>
        <taxon>Viridiplantae</taxon>
        <taxon>Streptophyta</taxon>
        <taxon>Embryophyta</taxon>
        <taxon>Tracheophyta</taxon>
        <taxon>Spermatophyta</taxon>
        <taxon>Magnoliopsida</taxon>
        <taxon>Liliopsida</taxon>
        <taxon>Poales</taxon>
        <taxon>Cyperaceae</taxon>
        <taxon>Cyperoideae</taxon>
        <taxon>Cariceae</taxon>
        <taxon>Carex</taxon>
        <taxon>Carex subgen. Euthyceras</taxon>
    </lineage>
</organism>
<proteinExistence type="predicted"/>
<gene>
    <name evidence="1" type="ORF">FCM35_KLT15854</name>
</gene>
<name>A0A833RHP2_9POAL</name>
<evidence type="ECO:0000313" key="1">
    <source>
        <dbReference type="EMBL" id="KAF3340083.1"/>
    </source>
</evidence>
<dbReference type="OrthoDB" id="288590at2759"/>
<accession>A0A833RHP2</accession>
<dbReference type="AlphaFoldDB" id="A0A833RHP2"/>
<dbReference type="EMBL" id="SWLB01000003">
    <property type="protein sequence ID" value="KAF3340083.1"/>
    <property type="molecule type" value="Genomic_DNA"/>
</dbReference>